<name>A0ABS7Q0Z5_9SPHN</name>
<feature type="signal peptide" evidence="1">
    <location>
        <begin position="1"/>
        <end position="16"/>
    </location>
</feature>
<dbReference type="Proteomes" id="UP000706039">
    <property type="component" value="Unassembled WGS sequence"/>
</dbReference>
<dbReference type="PROSITE" id="PS51257">
    <property type="entry name" value="PROKAR_LIPOPROTEIN"/>
    <property type="match status" value="1"/>
</dbReference>
<keyword evidence="3" id="KW-1185">Reference proteome</keyword>
<accession>A0ABS7Q0Z5</accession>
<proteinExistence type="predicted"/>
<comment type="caution">
    <text evidence="2">The sequence shown here is derived from an EMBL/GenBank/DDBJ whole genome shotgun (WGS) entry which is preliminary data.</text>
</comment>
<dbReference type="RefSeq" id="WP_222993020.1">
    <property type="nucleotide sequence ID" value="NZ_JAINVV010000013.1"/>
</dbReference>
<organism evidence="2 3">
    <name type="scientific">Sphingomonas colocasiae</name>
    <dbReference type="NCBI Taxonomy" id="1848973"/>
    <lineage>
        <taxon>Bacteria</taxon>
        <taxon>Pseudomonadati</taxon>
        <taxon>Pseudomonadota</taxon>
        <taxon>Alphaproteobacteria</taxon>
        <taxon>Sphingomonadales</taxon>
        <taxon>Sphingomonadaceae</taxon>
        <taxon>Sphingomonas</taxon>
    </lineage>
</organism>
<protein>
    <recommendedName>
        <fullName evidence="4">Lipoprotein</fullName>
    </recommendedName>
</protein>
<evidence type="ECO:0000313" key="3">
    <source>
        <dbReference type="Proteomes" id="UP000706039"/>
    </source>
</evidence>
<keyword evidence="1" id="KW-0732">Signal</keyword>
<evidence type="ECO:0000256" key="1">
    <source>
        <dbReference type="SAM" id="SignalP"/>
    </source>
</evidence>
<evidence type="ECO:0000313" key="2">
    <source>
        <dbReference type="EMBL" id="MBY8825914.1"/>
    </source>
</evidence>
<sequence length="169" mass="16886">MRASLLALAAPLALLAGCGGGDDAGTSISIKGNDTEGKPATAIMDGGTGAVKIDVPGFEASIKLPKVQLDADNFDIGGVKLYPGSKVTAMNIDAAKKGETKDSVTIAFDSPADAATVKAWFLEKMKAESFTVAEAATGLSGKTDDGNAFTLTLTQGAAGSSTGSIAITE</sequence>
<reference evidence="2 3" key="1">
    <citation type="submission" date="2021-08" db="EMBL/GenBank/DDBJ databases">
        <authorList>
            <person name="Tuo L."/>
        </authorList>
    </citation>
    <scope>NUCLEOTIDE SEQUENCE [LARGE SCALE GENOMIC DNA]</scope>
    <source>
        <strain evidence="2 3">JCM 31229</strain>
    </source>
</reference>
<gene>
    <name evidence="2" type="ORF">K7G82_26675</name>
</gene>
<feature type="chain" id="PRO_5045206992" description="Lipoprotein" evidence="1">
    <location>
        <begin position="17"/>
        <end position="169"/>
    </location>
</feature>
<dbReference type="EMBL" id="JAINVV010000013">
    <property type="protein sequence ID" value="MBY8825914.1"/>
    <property type="molecule type" value="Genomic_DNA"/>
</dbReference>
<evidence type="ECO:0008006" key="4">
    <source>
        <dbReference type="Google" id="ProtNLM"/>
    </source>
</evidence>